<proteinExistence type="predicted"/>
<dbReference type="Ensembl" id="ENSCVAT00000021118.1">
    <property type="protein sequence ID" value="ENSCVAP00000028771.1"/>
    <property type="gene ID" value="ENSCVAG00000016068.1"/>
</dbReference>
<dbReference type="AlphaFoldDB" id="A0A3Q2E945"/>
<name>A0A3Q2E945_CYPVA</name>
<reference evidence="1" key="1">
    <citation type="submission" date="2025-08" db="UniProtKB">
        <authorList>
            <consortium name="Ensembl"/>
        </authorList>
    </citation>
    <scope>IDENTIFICATION</scope>
</reference>
<dbReference type="Proteomes" id="UP000265020">
    <property type="component" value="Unassembled WGS sequence"/>
</dbReference>
<evidence type="ECO:0000313" key="1">
    <source>
        <dbReference type="Ensembl" id="ENSCVAP00000028771.1"/>
    </source>
</evidence>
<evidence type="ECO:0000313" key="2">
    <source>
        <dbReference type="Proteomes" id="UP000265020"/>
    </source>
</evidence>
<organism evidence="1 2">
    <name type="scientific">Cyprinodon variegatus</name>
    <name type="common">Sheepshead minnow</name>
    <dbReference type="NCBI Taxonomy" id="28743"/>
    <lineage>
        <taxon>Eukaryota</taxon>
        <taxon>Metazoa</taxon>
        <taxon>Chordata</taxon>
        <taxon>Craniata</taxon>
        <taxon>Vertebrata</taxon>
        <taxon>Euteleostomi</taxon>
        <taxon>Actinopterygii</taxon>
        <taxon>Neopterygii</taxon>
        <taxon>Teleostei</taxon>
        <taxon>Neoteleostei</taxon>
        <taxon>Acanthomorphata</taxon>
        <taxon>Ovalentaria</taxon>
        <taxon>Atherinomorphae</taxon>
        <taxon>Cyprinodontiformes</taxon>
        <taxon>Cyprinodontidae</taxon>
        <taxon>Cyprinodon</taxon>
    </lineage>
</organism>
<protein>
    <submittedName>
        <fullName evidence="1">Uncharacterized protein</fullName>
    </submittedName>
</protein>
<dbReference type="OMA" id="FCYLYCF"/>
<accession>A0A3Q2E945</accession>
<reference evidence="1" key="2">
    <citation type="submission" date="2025-09" db="UniProtKB">
        <authorList>
            <consortium name="Ensembl"/>
        </authorList>
    </citation>
    <scope>IDENTIFICATION</scope>
</reference>
<sequence length="100" mass="11479">RPNMRTSYSYLCFFFFRREALSLDKNIYTCFSLKERLPFVLILVCFFTNSFRSVQVTIAVASRVSLSDFGFLCSLSMSRSVSSSPLKVKGFRINKGDGKF</sequence>
<keyword evidence="2" id="KW-1185">Reference proteome</keyword>